<evidence type="ECO:0000313" key="1">
    <source>
        <dbReference type="EMBL" id="ABM78114.1"/>
    </source>
</evidence>
<dbReference type="Proteomes" id="UP000002274">
    <property type="component" value="Chromosome"/>
</dbReference>
<gene>
    <name evidence="1" type="ordered locus">P9303_13671</name>
</gene>
<protein>
    <submittedName>
        <fullName evidence="1">Uncharacterized protein</fullName>
    </submittedName>
</protein>
<reference evidence="1 2" key="1">
    <citation type="journal article" date="2007" name="PLoS Genet.">
        <title>Patterns and implications of gene gain and loss in the evolution of Prochlorococcus.</title>
        <authorList>
            <person name="Kettler G.C."/>
            <person name="Martiny A.C."/>
            <person name="Huang K."/>
            <person name="Zucker J."/>
            <person name="Coleman M.L."/>
            <person name="Rodrigue S."/>
            <person name="Chen F."/>
            <person name="Lapidus A."/>
            <person name="Ferriera S."/>
            <person name="Johnson J."/>
            <person name="Steglich C."/>
            <person name="Church G.M."/>
            <person name="Richardson P."/>
            <person name="Chisholm S.W."/>
        </authorList>
    </citation>
    <scope>NUCLEOTIDE SEQUENCE [LARGE SCALE GENOMIC DNA]</scope>
    <source>
        <strain evidence="1 2">MIT 9303</strain>
    </source>
</reference>
<proteinExistence type="predicted"/>
<sequence length="95" mass="10982">MIVVTTQAKKVWLNRVNQRRVMSVEMGSTTCLHLIESKSHIEAAMVGVAHLEDAESLRHQLRCIHRQLEGMHEMERIHAATRRPVVEVLKPRPIR</sequence>
<dbReference type="AlphaFoldDB" id="A2C9F4"/>
<name>A2C9F4_PROM3</name>
<evidence type="ECO:0000313" key="2">
    <source>
        <dbReference type="Proteomes" id="UP000002274"/>
    </source>
</evidence>
<dbReference type="EMBL" id="CP000554">
    <property type="protein sequence ID" value="ABM78114.1"/>
    <property type="molecule type" value="Genomic_DNA"/>
</dbReference>
<organism evidence="1 2">
    <name type="scientific">Prochlorococcus marinus (strain MIT 9303)</name>
    <dbReference type="NCBI Taxonomy" id="59922"/>
    <lineage>
        <taxon>Bacteria</taxon>
        <taxon>Bacillati</taxon>
        <taxon>Cyanobacteriota</taxon>
        <taxon>Cyanophyceae</taxon>
        <taxon>Synechococcales</taxon>
        <taxon>Prochlorococcaceae</taxon>
        <taxon>Prochlorococcus</taxon>
    </lineage>
</organism>
<dbReference type="KEGG" id="pmf:P9303_13671"/>
<dbReference type="HOGENOM" id="CLU_184483_0_0_3"/>
<accession>A2C9F4</accession>